<dbReference type="InterPro" id="IPR047153">
    <property type="entry name" value="TRIM45/56/19-like"/>
</dbReference>
<protein>
    <recommendedName>
        <fullName evidence="3">B box-type domain-containing protein</fullName>
    </recommendedName>
</protein>
<keyword evidence="1" id="KW-0863">Zinc-finger</keyword>
<dbReference type="Proteomes" id="UP001217089">
    <property type="component" value="Unassembled WGS sequence"/>
</dbReference>
<dbReference type="PROSITE" id="PS50119">
    <property type="entry name" value="ZF_BBOX"/>
    <property type="match status" value="1"/>
</dbReference>
<accession>A0ABQ9FYS0</accession>
<dbReference type="SMART" id="SM00336">
    <property type="entry name" value="BBOX"/>
    <property type="match status" value="2"/>
</dbReference>
<name>A0ABQ9FYS0_TEGGR</name>
<dbReference type="Gene3D" id="3.30.160.60">
    <property type="entry name" value="Classic Zinc Finger"/>
    <property type="match status" value="1"/>
</dbReference>
<organism evidence="4 5">
    <name type="scientific">Tegillarca granosa</name>
    <name type="common">Malaysian cockle</name>
    <name type="synonym">Anadara granosa</name>
    <dbReference type="NCBI Taxonomy" id="220873"/>
    <lineage>
        <taxon>Eukaryota</taxon>
        <taxon>Metazoa</taxon>
        <taxon>Spiralia</taxon>
        <taxon>Lophotrochozoa</taxon>
        <taxon>Mollusca</taxon>
        <taxon>Bivalvia</taxon>
        <taxon>Autobranchia</taxon>
        <taxon>Pteriomorphia</taxon>
        <taxon>Arcoida</taxon>
        <taxon>Arcoidea</taxon>
        <taxon>Arcidae</taxon>
        <taxon>Tegillarca</taxon>
    </lineage>
</organism>
<evidence type="ECO:0000313" key="5">
    <source>
        <dbReference type="Proteomes" id="UP001217089"/>
    </source>
</evidence>
<evidence type="ECO:0000256" key="1">
    <source>
        <dbReference type="PROSITE-ProRule" id="PRU00024"/>
    </source>
</evidence>
<dbReference type="InterPro" id="IPR000315">
    <property type="entry name" value="Znf_B-box"/>
</dbReference>
<dbReference type="CDD" id="cd19757">
    <property type="entry name" value="Bbox1"/>
    <property type="match status" value="1"/>
</dbReference>
<gene>
    <name evidence="4" type="ORF">KUTeg_001048</name>
</gene>
<dbReference type="PANTHER" id="PTHR25462:SF296">
    <property type="entry name" value="MEIOTIC P26, ISOFORM F"/>
    <property type="match status" value="1"/>
</dbReference>
<evidence type="ECO:0000256" key="2">
    <source>
        <dbReference type="SAM" id="Coils"/>
    </source>
</evidence>
<dbReference type="Pfam" id="PF00643">
    <property type="entry name" value="zf-B_box"/>
    <property type="match status" value="2"/>
</dbReference>
<keyword evidence="1" id="KW-0479">Metal-binding</keyword>
<dbReference type="SUPFAM" id="SSF57845">
    <property type="entry name" value="B-box zinc-binding domain"/>
    <property type="match status" value="1"/>
</dbReference>
<proteinExistence type="predicted"/>
<sequence length="223" mass="25769">MAAETTTLDFQVATKKCELCQEKDAQFYCNDCQEMCSGCKTIHLRSKVSRSHNVVSTKLVNSIGKTTQPIKCTTHQSEIIRIYCTSCGEAVCVKCVTDIKHKNHNFDELETTLYSYQDEISQNILETKHRIEQLQKLIHTIDVNVKDNTEVSNKTINDINQQRKQIKSDVDKIADDLVDQVQKRKQQDLKLTQKEKKDLQKIISDHNEYLQTCEETLKLMKDI</sequence>
<feature type="domain" description="B box-type" evidence="3">
    <location>
        <begin position="67"/>
        <end position="109"/>
    </location>
</feature>
<dbReference type="EMBL" id="JARBDR010000093">
    <property type="protein sequence ID" value="KAJ8321400.1"/>
    <property type="molecule type" value="Genomic_DNA"/>
</dbReference>
<evidence type="ECO:0000259" key="3">
    <source>
        <dbReference type="PROSITE" id="PS50119"/>
    </source>
</evidence>
<feature type="coiled-coil region" evidence="2">
    <location>
        <begin position="117"/>
        <end position="202"/>
    </location>
</feature>
<keyword evidence="2" id="KW-0175">Coiled coil</keyword>
<keyword evidence="1" id="KW-0862">Zinc</keyword>
<evidence type="ECO:0000313" key="4">
    <source>
        <dbReference type="EMBL" id="KAJ8321400.1"/>
    </source>
</evidence>
<dbReference type="CDD" id="cd19756">
    <property type="entry name" value="Bbox2"/>
    <property type="match status" value="1"/>
</dbReference>
<keyword evidence="5" id="KW-1185">Reference proteome</keyword>
<reference evidence="4 5" key="1">
    <citation type="submission" date="2022-12" db="EMBL/GenBank/DDBJ databases">
        <title>Chromosome-level genome of Tegillarca granosa.</title>
        <authorList>
            <person name="Kim J."/>
        </authorList>
    </citation>
    <scope>NUCLEOTIDE SEQUENCE [LARGE SCALE GENOMIC DNA]</scope>
    <source>
        <strain evidence="4">Teg-2019</strain>
        <tissue evidence="4">Adductor muscle</tissue>
    </source>
</reference>
<comment type="caution">
    <text evidence="4">The sequence shown here is derived from an EMBL/GenBank/DDBJ whole genome shotgun (WGS) entry which is preliminary data.</text>
</comment>
<dbReference type="PANTHER" id="PTHR25462">
    <property type="entry name" value="BONUS, ISOFORM C-RELATED"/>
    <property type="match status" value="1"/>
</dbReference>